<evidence type="ECO:0000313" key="1">
    <source>
        <dbReference type="EMBL" id="KAJ4953819.1"/>
    </source>
</evidence>
<reference evidence="1" key="1">
    <citation type="journal article" date="2023" name="Plant J.">
        <title>The genome of the king protea, Protea cynaroides.</title>
        <authorList>
            <person name="Chang J."/>
            <person name="Duong T.A."/>
            <person name="Schoeman C."/>
            <person name="Ma X."/>
            <person name="Roodt D."/>
            <person name="Barker N."/>
            <person name="Li Z."/>
            <person name="Van de Peer Y."/>
            <person name="Mizrachi E."/>
        </authorList>
    </citation>
    <scope>NUCLEOTIDE SEQUENCE</scope>
    <source>
        <tissue evidence="1">Young leaves</tissue>
    </source>
</reference>
<gene>
    <name evidence="1" type="ORF">NE237_030651</name>
</gene>
<proteinExistence type="predicted"/>
<keyword evidence="2" id="KW-1185">Reference proteome</keyword>
<evidence type="ECO:0000313" key="2">
    <source>
        <dbReference type="Proteomes" id="UP001141806"/>
    </source>
</evidence>
<dbReference type="AlphaFoldDB" id="A0A9Q0GUI1"/>
<sequence length="111" mass="12694">MEFEVASSNHSFPQFHFLELSYDHIILSFGTNLSVRLGNSFHKGFKLSSSVLIFSFLVSSYIGSNPDCFPRLWMSLNCFFIVRNVFYFHDGSSLLLVHHVCDFLSCGLVSR</sequence>
<dbReference type="EMBL" id="JAMYWD010000012">
    <property type="protein sequence ID" value="KAJ4953819.1"/>
    <property type="molecule type" value="Genomic_DNA"/>
</dbReference>
<organism evidence="1 2">
    <name type="scientific">Protea cynaroides</name>
    <dbReference type="NCBI Taxonomy" id="273540"/>
    <lineage>
        <taxon>Eukaryota</taxon>
        <taxon>Viridiplantae</taxon>
        <taxon>Streptophyta</taxon>
        <taxon>Embryophyta</taxon>
        <taxon>Tracheophyta</taxon>
        <taxon>Spermatophyta</taxon>
        <taxon>Magnoliopsida</taxon>
        <taxon>Proteales</taxon>
        <taxon>Proteaceae</taxon>
        <taxon>Protea</taxon>
    </lineage>
</organism>
<dbReference type="Proteomes" id="UP001141806">
    <property type="component" value="Unassembled WGS sequence"/>
</dbReference>
<comment type="caution">
    <text evidence="1">The sequence shown here is derived from an EMBL/GenBank/DDBJ whole genome shotgun (WGS) entry which is preliminary data.</text>
</comment>
<protein>
    <submittedName>
        <fullName evidence="1">Uncharacterized protein</fullName>
    </submittedName>
</protein>
<accession>A0A9Q0GUI1</accession>
<name>A0A9Q0GUI1_9MAGN</name>